<proteinExistence type="predicted"/>
<dbReference type="Proteomes" id="UP001305414">
    <property type="component" value="Unassembled WGS sequence"/>
</dbReference>
<sequence>MGLEFLLDASPQGKPLYEKNGFIVAEEIFTSVKTEIQDEKWKGMEGRVGSFTFWLMWPAGGKYGGGKTIKSWESDEGN</sequence>
<evidence type="ECO:0000313" key="1">
    <source>
        <dbReference type="EMBL" id="KAK5629297.1"/>
    </source>
</evidence>
<keyword evidence="2" id="KW-1185">Reference proteome</keyword>
<name>A0AAN7Z4D7_9PEZI</name>
<dbReference type="AlphaFoldDB" id="A0AAN7Z4D7"/>
<comment type="caution">
    <text evidence="1">The sequence shown here is derived from an EMBL/GenBank/DDBJ whole genome shotgun (WGS) entry which is preliminary data.</text>
</comment>
<dbReference type="EMBL" id="JAWHQM010000011">
    <property type="protein sequence ID" value="KAK5629297.1"/>
    <property type="molecule type" value="Genomic_DNA"/>
</dbReference>
<protein>
    <submittedName>
        <fullName evidence="1">Uncharacterized protein</fullName>
    </submittedName>
</protein>
<evidence type="ECO:0000313" key="2">
    <source>
        <dbReference type="Proteomes" id="UP001305414"/>
    </source>
</evidence>
<organism evidence="1 2">
    <name type="scientific">Xylaria bambusicola</name>
    <dbReference type="NCBI Taxonomy" id="326684"/>
    <lineage>
        <taxon>Eukaryota</taxon>
        <taxon>Fungi</taxon>
        <taxon>Dikarya</taxon>
        <taxon>Ascomycota</taxon>
        <taxon>Pezizomycotina</taxon>
        <taxon>Sordariomycetes</taxon>
        <taxon>Xylariomycetidae</taxon>
        <taxon>Xylariales</taxon>
        <taxon>Xylariaceae</taxon>
        <taxon>Xylaria</taxon>
    </lineage>
</organism>
<reference evidence="1 2" key="1">
    <citation type="submission" date="2023-10" db="EMBL/GenBank/DDBJ databases">
        <title>Draft genome sequence of Xylaria bambusicola isolate GMP-LS, the root and basal stem rot pathogen of sugarcane in Indonesia.</title>
        <authorList>
            <person name="Selvaraj P."/>
            <person name="Muralishankar V."/>
            <person name="Muruganantham S."/>
            <person name="Sp S."/>
            <person name="Haryani S."/>
            <person name="Lau K.J.X."/>
            <person name="Naqvi N.I."/>
        </authorList>
    </citation>
    <scope>NUCLEOTIDE SEQUENCE [LARGE SCALE GENOMIC DNA]</scope>
    <source>
        <strain evidence="1">GMP-LS</strain>
    </source>
</reference>
<accession>A0AAN7Z4D7</accession>
<gene>
    <name evidence="1" type="ORF">RRF57_005012</name>
</gene>